<sequence length="654" mass="74959">MIYLQNLNKRYGKKVLFKDVNLHLRPKEKLGLVGENGMGKTTLFKIVTQLESPDSGNVVIRKDAQLAMLAQELTSEEESVLERVVMGDKQFAKVKRGMVALENDMQLHEESPEEWSQKYGDLQHEFERLNGYEREPQAQTILSGLGFKEGQWEKPLKEFSGGWRMRVELARLLSRKPDVLLLDEPTNHLDLRSVIWLESFLKTYEGSILLISHDRHFLNSIIKGIVELDRGSLTRYAGNYDYFETLKAAREEQLQAQATNQQKKIADIEKFISRFRAKASKATQVQSRVKMLGKMERVEVGSQSKTIHFRLPQPARTGRLIIEFSKVDKSYGPIEVYKNFSTRLERGWRVALVGENGAGKSTLLKLMAGVLEHEKGEINLGANVTRAYYAQHHSEALNPEHTVMESLDESAGHLMRTQKHNILGAFLFSGDDVEKKVGVLSGGERSRLALARILSNPAAFLLLDEPTNHLDMRSTEFLAAALADYEGSLCAISHDRYFLDGIINRVWEVENQTITEYIGNYSDYEYYKAKEQEAEQGKIIISEADLKPEKKSPKMSKDQKRDQAKERNERHKKIKPLKTRLRTVEKRLEQVMKEKDKADQEMSDPALHQADQKSRLLKVIQQQTKLGQEEGQLMREWDELTESIELFNAEPVEN</sequence>
<dbReference type="SUPFAM" id="SSF52540">
    <property type="entry name" value="P-loop containing nucleoside triphosphate hydrolases"/>
    <property type="match status" value="2"/>
</dbReference>
<feature type="region of interest" description="Disordered" evidence="4">
    <location>
        <begin position="593"/>
        <end position="614"/>
    </location>
</feature>
<dbReference type="InterPro" id="IPR051309">
    <property type="entry name" value="ABCF_ATPase"/>
</dbReference>
<reference evidence="6" key="1">
    <citation type="submission" date="2018-06" db="EMBL/GenBank/DDBJ databases">
        <authorList>
            <person name="Zhirakovskaya E."/>
        </authorList>
    </citation>
    <scope>NUCLEOTIDE SEQUENCE</scope>
</reference>
<dbReference type="PROSITE" id="PS00211">
    <property type="entry name" value="ABC_TRANSPORTER_1"/>
    <property type="match status" value="2"/>
</dbReference>
<dbReference type="PANTHER" id="PTHR42855:SF2">
    <property type="entry name" value="DRUG RESISTANCE ABC TRANSPORTER,ATP-BINDING PROTEIN"/>
    <property type="match status" value="1"/>
</dbReference>
<proteinExistence type="predicted"/>
<dbReference type="FunFam" id="3.40.50.300:FF:000011">
    <property type="entry name" value="Putative ABC transporter ATP-binding component"/>
    <property type="match status" value="1"/>
</dbReference>
<dbReference type="PANTHER" id="PTHR42855">
    <property type="entry name" value="ABC TRANSPORTER ATP-BINDING SUBUNIT"/>
    <property type="match status" value="1"/>
</dbReference>
<dbReference type="InterPro" id="IPR003439">
    <property type="entry name" value="ABC_transporter-like_ATP-bd"/>
</dbReference>
<dbReference type="InterPro" id="IPR017871">
    <property type="entry name" value="ABC_transporter-like_CS"/>
</dbReference>
<protein>
    <submittedName>
        <fullName evidence="6">Bis-ABC ATPase YheS</fullName>
    </submittedName>
</protein>
<dbReference type="Gene3D" id="3.40.50.300">
    <property type="entry name" value="P-loop containing nucleotide triphosphate hydrolases"/>
    <property type="match status" value="2"/>
</dbReference>
<dbReference type="InterPro" id="IPR032781">
    <property type="entry name" value="ABC_tran_Xtn"/>
</dbReference>
<name>A0A3B1D1F6_9ZZZZ</name>
<evidence type="ECO:0000256" key="3">
    <source>
        <dbReference type="ARBA" id="ARBA00022840"/>
    </source>
</evidence>
<dbReference type="CDD" id="cd03221">
    <property type="entry name" value="ABCF_EF-3"/>
    <property type="match status" value="2"/>
</dbReference>
<accession>A0A3B1D1F6</accession>
<dbReference type="GO" id="GO:0016887">
    <property type="term" value="F:ATP hydrolysis activity"/>
    <property type="evidence" value="ECO:0007669"/>
    <property type="project" value="InterPro"/>
</dbReference>
<gene>
    <name evidence="6" type="ORF">MNBD_NITROSPINAE05-1140</name>
</gene>
<dbReference type="FunFam" id="3.40.50.300:FF:000309">
    <property type="entry name" value="ABC transporter ATP-binding protein"/>
    <property type="match status" value="1"/>
</dbReference>
<dbReference type="EMBL" id="UOGG01000215">
    <property type="protein sequence ID" value="VAX32661.1"/>
    <property type="molecule type" value="Genomic_DNA"/>
</dbReference>
<dbReference type="Pfam" id="PF00005">
    <property type="entry name" value="ABC_tran"/>
    <property type="match status" value="2"/>
</dbReference>
<evidence type="ECO:0000256" key="4">
    <source>
        <dbReference type="SAM" id="MobiDB-lite"/>
    </source>
</evidence>
<keyword evidence="1" id="KW-0677">Repeat</keyword>
<dbReference type="AlphaFoldDB" id="A0A3B1D1F6"/>
<evidence type="ECO:0000313" key="6">
    <source>
        <dbReference type="EMBL" id="VAX32661.1"/>
    </source>
</evidence>
<dbReference type="PROSITE" id="PS50893">
    <property type="entry name" value="ABC_TRANSPORTER_2"/>
    <property type="match status" value="2"/>
</dbReference>
<evidence type="ECO:0000256" key="1">
    <source>
        <dbReference type="ARBA" id="ARBA00022737"/>
    </source>
</evidence>
<dbReference type="InterPro" id="IPR027417">
    <property type="entry name" value="P-loop_NTPase"/>
</dbReference>
<keyword evidence="2" id="KW-0547">Nucleotide-binding</keyword>
<feature type="compositionally biased region" description="Basic and acidic residues" evidence="4">
    <location>
        <begin position="544"/>
        <end position="569"/>
    </location>
</feature>
<feature type="domain" description="ABC transporter" evidence="5">
    <location>
        <begin position="322"/>
        <end position="536"/>
    </location>
</feature>
<feature type="region of interest" description="Disordered" evidence="4">
    <location>
        <begin position="541"/>
        <end position="573"/>
    </location>
</feature>
<dbReference type="SMART" id="SM00382">
    <property type="entry name" value="AAA"/>
    <property type="match status" value="2"/>
</dbReference>
<dbReference type="Pfam" id="PF12848">
    <property type="entry name" value="ABC_tran_Xtn"/>
    <property type="match status" value="1"/>
</dbReference>
<dbReference type="InterPro" id="IPR003593">
    <property type="entry name" value="AAA+_ATPase"/>
</dbReference>
<organism evidence="6">
    <name type="scientific">hydrothermal vent metagenome</name>
    <dbReference type="NCBI Taxonomy" id="652676"/>
    <lineage>
        <taxon>unclassified sequences</taxon>
        <taxon>metagenomes</taxon>
        <taxon>ecological metagenomes</taxon>
    </lineage>
</organism>
<feature type="domain" description="ABC transporter" evidence="5">
    <location>
        <begin position="2"/>
        <end position="255"/>
    </location>
</feature>
<evidence type="ECO:0000259" key="5">
    <source>
        <dbReference type="PROSITE" id="PS50893"/>
    </source>
</evidence>
<dbReference type="GO" id="GO:0005524">
    <property type="term" value="F:ATP binding"/>
    <property type="evidence" value="ECO:0007669"/>
    <property type="project" value="UniProtKB-KW"/>
</dbReference>
<evidence type="ECO:0000256" key="2">
    <source>
        <dbReference type="ARBA" id="ARBA00022741"/>
    </source>
</evidence>
<dbReference type="GO" id="GO:0003676">
    <property type="term" value="F:nucleic acid binding"/>
    <property type="evidence" value="ECO:0007669"/>
    <property type="project" value="UniProtKB-ARBA"/>
</dbReference>
<keyword evidence="3" id="KW-0067">ATP-binding</keyword>